<gene>
    <name evidence="1" type="ORF">LCGC14_1608270</name>
</gene>
<dbReference type="AlphaFoldDB" id="A0A0F9I931"/>
<dbReference type="EMBL" id="LAZR01012990">
    <property type="protein sequence ID" value="KKM24121.1"/>
    <property type="molecule type" value="Genomic_DNA"/>
</dbReference>
<proteinExistence type="predicted"/>
<protein>
    <submittedName>
        <fullName evidence="1">Uncharacterized protein</fullName>
    </submittedName>
</protein>
<name>A0A0F9I931_9ZZZZ</name>
<organism evidence="1">
    <name type="scientific">marine sediment metagenome</name>
    <dbReference type="NCBI Taxonomy" id="412755"/>
    <lineage>
        <taxon>unclassified sequences</taxon>
        <taxon>metagenomes</taxon>
        <taxon>ecological metagenomes</taxon>
    </lineage>
</organism>
<comment type="caution">
    <text evidence="1">The sequence shown here is derived from an EMBL/GenBank/DDBJ whole genome shotgun (WGS) entry which is preliminary data.</text>
</comment>
<sequence>METEVKTKQQEIREVIDHYTDDRCLFPDRVCNALGAGYCSSQEEAYKCLLQRLDSQGVVLKVVPNEKWCPQHGYPTPCYKCGTVTERLVEDK</sequence>
<accession>A0A0F9I931</accession>
<reference evidence="1" key="1">
    <citation type="journal article" date="2015" name="Nature">
        <title>Complex archaea that bridge the gap between prokaryotes and eukaryotes.</title>
        <authorList>
            <person name="Spang A."/>
            <person name="Saw J.H."/>
            <person name="Jorgensen S.L."/>
            <person name="Zaremba-Niedzwiedzka K."/>
            <person name="Martijn J."/>
            <person name="Lind A.E."/>
            <person name="van Eijk R."/>
            <person name="Schleper C."/>
            <person name="Guy L."/>
            <person name="Ettema T.J."/>
        </authorList>
    </citation>
    <scope>NUCLEOTIDE SEQUENCE</scope>
</reference>
<evidence type="ECO:0000313" key="1">
    <source>
        <dbReference type="EMBL" id="KKM24121.1"/>
    </source>
</evidence>